<dbReference type="AlphaFoldDB" id="A0A511RJB4"/>
<dbReference type="RefSeq" id="WP_147145184.1">
    <property type="nucleotide sequence ID" value="NZ_BJXN01000002.1"/>
</dbReference>
<dbReference type="InterPro" id="IPR008719">
    <property type="entry name" value="N2O_reductase_NosL"/>
</dbReference>
<dbReference type="Pfam" id="PF05573">
    <property type="entry name" value="NosL"/>
    <property type="match status" value="1"/>
</dbReference>
<keyword evidence="1" id="KW-0732">Signal</keyword>
<dbReference type="OrthoDB" id="31364at2"/>
<dbReference type="SUPFAM" id="SSF160387">
    <property type="entry name" value="NosL/MerB-like"/>
    <property type="match status" value="1"/>
</dbReference>
<dbReference type="PROSITE" id="PS51318">
    <property type="entry name" value="TAT"/>
    <property type="match status" value="1"/>
</dbReference>
<accession>A0A511RJB4</accession>
<dbReference type="Proteomes" id="UP000321827">
    <property type="component" value="Unassembled WGS sequence"/>
</dbReference>
<reference evidence="2 3" key="1">
    <citation type="submission" date="2019-07" db="EMBL/GenBank/DDBJ databases">
        <title>Whole genome shotgun sequence of Oceanithermus desulfurans NBRC 100063.</title>
        <authorList>
            <person name="Hosoyama A."/>
            <person name="Uohara A."/>
            <person name="Ohji S."/>
            <person name="Ichikawa N."/>
        </authorList>
    </citation>
    <scope>NUCLEOTIDE SEQUENCE [LARGE SCALE GENOMIC DNA]</scope>
    <source>
        <strain evidence="2 3">NBRC 100063</strain>
    </source>
</reference>
<sequence length="215" mass="23504">MKKSRRHLIKGMGALGLGALVRPVLAMGHGGPQQGMGSAPQPGTGKIYPAAKIPWQEGRCAFCGMPLATPEGGWRGKKFPKGFFERTYAQIVFEDGKALHFESLACMFNYAYAKGLVDGDGSTFYVMAVEALPKSCKRLGLMPARQATYVWGEKLKTTMMARLVAVPSPQKAGDFVRNRPGLGRYHFYTYRQLLDLSPLPEANLVPLLAKHTGLV</sequence>
<evidence type="ECO:0000313" key="2">
    <source>
        <dbReference type="EMBL" id="GEM88906.1"/>
    </source>
</evidence>
<protein>
    <recommendedName>
        <fullName evidence="4">Tat pathway signal protein</fullName>
    </recommendedName>
</protein>
<feature type="signal peptide" evidence="1">
    <location>
        <begin position="1"/>
        <end position="26"/>
    </location>
</feature>
<evidence type="ECO:0000256" key="1">
    <source>
        <dbReference type="SAM" id="SignalP"/>
    </source>
</evidence>
<proteinExistence type="predicted"/>
<feature type="chain" id="PRO_5022162514" description="Tat pathway signal protein" evidence="1">
    <location>
        <begin position="27"/>
        <end position="215"/>
    </location>
</feature>
<dbReference type="InterPro" id="IPR006311">
    <property type="entry name" value="TAT_signal"/>
</dbReference>
<name>A0A511RJB4_9DEIN</name>
<comment type="caution">
    <text evidence="2">The sequence shown here is derived from an EMBL/GenBank/DDBJ whole genome shotgun (WGS) entry which is preliminary data.</text>
</comment>
<evidence type="ECO:0000313" key="3">
    <source>
        <dbReference type="Proteomes" id="UP000321827"/>
    </source>
</evidence>
<organism evidence="2 3">
    <name type="scientific">Oceanithermus desulfurans NBRC 100063</name>
    <dbReference type="NCBI Taxonomy" id="1227550"/>
    <lineage>
        <taxon>Bacteria</taxon>
        <taxon>Thermotogati</taxon>
        <taxon>Deinococcota</taxon>
        <taxon>Deinococci</taxon>
        <taxon>Thermales</taxon>
        <taxon>Thermaceae</taxon>
        <taxon>Oceanithermus</taxon>
    </lineage>
</organism>
<dbReference type="EMBL" id="BJXN01000002">
    <property type="protein sequence ID" value="GEM88906.1"/>
    <property type="molecule type" value="Genomic_DNA"/>
</dbReference>
<evidence type="ECO:0008006" key="4">
    <source>
        <dbReference type="Google" id="ProtNLM"/>
    </source>
</evidence>
<gene>
    <name evidence="2" type="ORF">ODE01S_03400</name>
</gene>